<keyword evidence="5" id="KW-0178">Competence</keyword>
<dbReference type="GO" id="GO:0006508">
    <property type="term" value="P:proteolysis"/>
    <property type="evidence" value="ECO:0007669"/>
    <property type="project" value="InterPro"/>
</dbReference>
<evidence type="ECO:0000259" key="8">
    <source>
        <dbReference type="SMART" id="SM00644"/>
    </source>
</evidence>
<evidence type="ECO:0000313" key="9">
    <source>
        <dbReference type="EMBL" id="RTQ44868.1"/>
    </source>
</evidence>
<dbReference type="SUPFAM" id="SSF55846">
    <property type="entry name" value="N-acetylmuramoyl-L-alanine amidase-like"/>
    <property type="match status" value="1"/>
</dbReference>
<dbReference type="InterPro" id="IPR036505">
    <property type="entry name" value="Amidase/PGRP_sf"/>
</dbReference>
<evidence type="ECO:0000256" key="5">
    <source>
        <dbReference type="ARBA" id="ARBA00023287"/>
    </source>
</evidence>
<dbReference type="RefSeq" id="WP_126696350.1">
    <property type="nucleotide sequence ID" value="NZ_RXOF01000024.1"/>
</dbReference>
<dbReference type="GO" id="GO:0008745">
    <property type="term" value="F:N-acetylmuramoyl-L-alanine amidase activity"/>
    <property type="evidence" value="ECO:0007669"/>
    <property type="project" value="UniProtKB-EC"/>
</dbReference>
<gene>
    <name evidence="9" type="ORF">EJV47_27060</name>
</gene>
<dbReference type="AlphaFoldDB" id="A0A3S0H1S3"/>
<comment type="caution">
    <text evidence="9">The sequence shown here is derived from an EMBL/GenBank/DDBJ whole genome shotgun (WGS) entry which is preliminary data.</text>
</comment>
<dbReference type="InterPro" id="IPR002502">
    <property type="entry name" value="Amidase_domain"/>
</dbReference>
<dbReference type="GO" id="GO:0009253">
    <property type="term" value="P:peptidoglycan catabolic process"/>
    <property type="evidence" value="ECO:0007669"/>
    <property type="project" value="InterPro"/>
</dbReference>
<dbReference type="SUPFAM" id="SSF54001">
    <property type="entry name" value="Cysteine proteinases"/>
    <property type="match status" value="1"/>
</dbReference>
<dbReference type="Pfam" id="PF01510">
    <property type="entry name" value="Amidase_2"/>
    <property type="match status" value="1"/>
</dbReference>
<dbReference type="GO" id="GO:0030435">
    <property type="term" value="P:sporulation resulting in formation of a cellular spore"/>
    <property type="evidence" value="ECO:0007669"/>
    <property type="project" value="UniProtKB-KW"/>
</dbReference>
<dbReference type="SMART" id="SM00644">
    <property type="entry name" value="Ami_2"/>
    <property type="match status" value="1"/>
</dbReference>
<dbReference type="CDD" id="cd06583">
    <property type="entry name" value="PGRP"/>
    <property type="match status" value="1"/>
</dbReference>
<dbReference type="Gene3D" id="3.40.80.10">
    <property type="entry name" value="Peptidoglycan recognition protein-like"/>
    <property type="match status" value="1"/>
</dbReference>
<proteinExistence type="predicted"/>
<evidence type="ECO:0000256" key="6">
    <source>
        <dbReference type="ARBA" id="ARBA00023316"/>
    </source>
</evidence>
<name>A0A3S0H1S3_9BACT</name>
<dbReference type="EC" id="3.5.1.28" evidence="2"/>
<dbReference type="InterPro" id="IPR000668">
    <property type="entry name" value="Peptidase_C1A_C"/>
</dbReference>
<dbReference type="PANTHER" id="PTHR30417">
    <property type="entry name" value="N-ACETYLMURAMOYL-L-ALANINE AMIDASE AMID"/>
    <property type="match status" value="1"/>
</dbReference>
<evidence type="ECO:0000256" key="1">
    <source>
        <dbReference type="ARBA" id="ARBA00001561"/>
    </source>
</evidence>
<evidence type="ECO:0000256" key="3">
    <source>
        <dbReference type="ARBA" id="ARBA00022801"/>
    </source>
</evidence>
<evidence type="ECO:0000256" key="2">
    <source>
        <dbReference type="ARBA" id="ARBA00011901"/>
    </source>
</evidence>
<comment type="catalytic activity">
    <reaction evidence="1">
        <text>Hydrolyzes the link between N-acetylmuramoyl residues and L-amino acid residues in certain cell-wall glycopeptides.</text>
        <dbReference type="EC" id="3.5.1.28"/>
    </reaction>
</comment>
<feature type="compositionally biased region" description="Basic and acidic residues" evidence="7">
    <location>
        <begin position="850"/>
        <end position="863"/>
    </location>
</feature>
<evidence type="ECO:0000256" key="7">
    <source>
        <dbReference type="SAM" id="MobiDB-lite"/>
    </source>
</evidence>
<keyword evidence="6" id="KW-0961">Cell wall biogenesis/degradation</keyword>
<dbReference type="GO" id="GO:0008234">
    <property type="term" value="F:cysteine-type peptidase activity"/>
    <property type="evidence" value="ECO:0007669"/>
    <property type="project" value="InterPro"/>
</dbReference>
<keyword evidence="4" id="KW-0749">Sporulation</keyword>
<dbReference type="CDD" id="cd02619">
    <property type="entry name" value="Peptidase_C1"/>
    <property type="match status" value="1"/>
</dbReference>
<keyword evidence="3" id="KW-0378">Hydrolase</keyword>
<evidence type="ECO:0000313" key="10">
    <source>
        <dbReference type="Proteomes" id="UP000282184"/>
    </source>
</evidence>
<dbReference type="Proteomes" id="UP000282184">
    <property type="component" value="Unassembled WGS sequence"/>
</dbReference>
<feature type="domain" description="N-acetylmuramoyl-L-alanine amidase" evidence="8">
    <location>
        <begin position="22"/>
        <end position="161"/>
    </location>
</feature>
<organism evidence="9 10">
    <name type="scientific">Hymenobacter gummosus</name>
    <dbReference type="NCBI Taxonomy" id="1776032"/>
    <lineage>
        <taxon>Bacteria</taxon>
        <taxon>Pseudomonadati</taxon>
        <taxon>Bacteroidota</taxon>
        <taxon>Cytophagia</taxon>
        <taxon>Cytophagales</taxon>
        <taxon>Hymenobacteraceae</taxon>
        <taxon>Hymenobacter</taxon>
    </lineage>
</organism>
<reference evidence="9 10" key="1">
    <citation type="submission" date="2018-12" db="EMBL/GenBank/DDBJ databases">
        <title>Hymenobacter gummosus sp. nov., isolated from a spring.</title>
        <authorList>
            <person name="Nie L."/>
        </authorList>
    </citation>
    <scope>NUCLEOTIDE SEQUENCE [LARGE SCALE GENOMIC DNA]</scope>
    <source>
        <strain evidence="9 10">KCTC 52166</strain>
    </source>
</reference>
<dbReference type="GO" id="GO:0030420">
    <property type="term" value="P:establishment of competence for transformation"/>
    <property type="evidence" value="ECO:0007669"/>
    <property type="project" value="UniProtKB-KW"/>
</dbReference>
<dbReference type="GO" id="GO:0009254">
    <property type="term" value="P:peptidoglycan turnover"/>
    <property type="evidence" value="ECO:0007669"/>
    <property type="project" value="TreeGrafter"/>
</dbReference>
<sequence>MPPTPTLPERLNLKTDFISPGAGNRSGRALTLTHITIHNTSNADRGADALMHARYVKGADAVKRRVSWHFSVDDKRCVQHLPLTEQGMHAGSSLGNARSLGIEICENAGIDQAAANQRAALLAAALLQRFGLPLERVVPHKHWSGKQCPHLLLDAKGTIGGFLKLVKAELAKLPAALPPALADGRAGTGPALALAADATAAVTPAMTRAAAPTDQLFALDAEGTSSDTVRANRVISLAGKGKATGPSYVLNARPDSLDFRDALFVPTLREVPATRSLEEYQHLAQQCGVPVLDQGREGACTGFALATVANYLLGQRARPCQPVSARMLYEMARRYDEWEGEDYEGSSARGAIKGWHKHGVCTEQAWPSLGPNGHRLTGELAQAAGRCPLGAYFRVNHKDLVSMHNALAEVGILYATGIVHEGWQRVGADGRIELGDTRLGGHAFAIVGYDEEGFWLQNSWGDTWGRQGFAHLSYDDWLANGTDVWVVRLGVPVQLRTAQAVAAARWNGAVKANSYSFPDLRPHVISLGNDGGLRRTGTFGNDEEEVRHLLLEEFPRITQGWQRKRLLIYAHGGLVAENDALQRVAEYRAELLKHEVYPLALIWKTDFWTTITNVLQDAQRRRRPEGFLDGALDFVLDRLDDFLEPVARHAGGRMLWQEMKENARLATEGPQGALPLVLELLQELGPEVELHVVGHSAGSIVLGPFLQLLTTAGRIGSGPLKGQQGYGRQVASCTLWAPAVTTELFLETYAPAIQNGSIGRTAVFALHDAVEQDDHCANIYHKSLLYLVSNAFEEATVRRPFPHDRGTPLLGMAKFLTGDFADADVAAMVKKGDVELVLAPEIRSSTAPDFKPERQSASRHHGDFDDDEPTVRATLARILGAGPALNALKAEPANKNLFRSNADSLQQLRQSLPNPVSNSR</sequence>
<dbReference type="EMBL" id="RXOF01000024">
    <property type="protein sequence ID" value="RTQ44868.1"/>
    <property type="molecule type" value="Genomic_DNA"/>
</dbReference>
<keyword evidence="10" id="KW-1185">Reference proteome</keyword>
<feature type="region of interest" description="Disordered" evidence="7">
    <location>
        <begin position="846"/>
        <end position="869"/>
    </location>
</feature>
<dbReference type="Gene3D" id="3.90.70.10">
    <property type="entry name" value="Cysteine proteinases"/>
    <property type="match status" value="1"/>
</dbReference>
<dbReference type="InterPro" id="IPR051206">
    <property type="entry name" value="NAMLAA_amidase_2"/>
</dbReference>
<dbReference type="InterPro" id="IPR038765">
    <property type="entry name" value="Papain-like_cys_pep_sf"/>
</dbReference>
<evidence type="ECO:0000256" key="4">
    <source>
        <dbReference type="ARBA" id="ARBA00022969"/>
    </source>
</evidence>
<dbReference type="PANTHER" id="PTHR30417:SF11">
    <property type="entry name" value="N-ACETYLMURAMOYL-L-ALANINE AMIDASE XLYA"/>
    <property type="match status" value="1"/>
</dbReference>
<dbReference type="GO" id="GO:0071555">
    <property type="term" value="P:cell wall organization"/>
    <property type="evidence" value="ECO:0007669"/>
    <property type="project" value="UniProtKB-KW"/>
</dbReference>
<accession>A0A3S0H1S3</accession>
<dbReference type="OrthoDB" id="2812205at2"/>
<dbReference type="Pfam" id="PF00112">
    <property type="entry name" value="Peptidase_C1"/>
    <property type="match status" value="1"/>
</dbReference>
<protein>
    <recommendedName>
        <fullName evidence="2">N-acetylmuramoyl-L-alanine amidase</fullName>
        <ecNumber evidence="2">3.5.1.28</ecNumber>
    </recommendedName>
</protein>